<organism evidence="1 2">
    <name type="scientific">Blepharisma stoltei</name>
    <dbReference type="NCBI Taxonomy" id="1481888"/>
    <lineage>
        <taxon>Eukaryota</taxon>
        <taxon>Sar</taxon>
        <taxon>Alveolata</taxon>
        <taxon>Ciliophora</taxon>
        <taxon>Postciliodesmatophora</taxon>
        <taxon>Heterotrichea</taxon>
        <taxon>Heterotrichida</taxon>
        <taxon>Blepharismidae</taxon>
        <taxon>Blepharisma</taxon>
    </lineage>
</organism>
<keyword evidence="2" id="KW-1185">Reference proteome</keyword>
<gene>
    <name evidence="1" type="ORF">BSTOLATCC_MIC52268</name>
</gene>
<sequence>MDLSYEQLHMLEEDSRDDCIKLRCISCLVKRYASFSIRKPKRRVTHMTVQLIPELNSEDSRHLSINSIFTNIESRQREYEMLPEMTRSATSMEDRLWISDKTTYSKEEYIQLQQNFMSLFFEHKPYHGSRIHKSVPEIHRSNVIQFFLDSWVLSQNVFLCLLVPLKNKVWVDMKTFISAIECASQFTYEKSNLIFRVKDLEKSINEIVQKQYSWNKISETFIINSCL</sequence>
<dbReference type="EMBL" id="CAJZBQ010000052">
    <property type="protein sequence ID" value="CAG9330858.1"/>
    <property type="molecule type" value="Genomic_DNA"/>
</dbReference>
<name>A0AAU9JUE3_9CILI</name>
<protein>
    <submittedName>
        <fullName evidence="1">Uncharacterized protein</fullName>
    </submittedName>
</protein>
<evidence type="ECO:0000313" key="1">
    <source>
        <dbReference type="EMBL" id="CAG9330858.1"/>
    </source>
</evidence>
<dbReference type="Proteomes" id="UP001162131">
    <property type="component" value="Unassembled WGS sequence"/>
</dbReference>
<accession>A0AAU9JUE3</accession>
<evidence type="ECO:0000313" key="2">
    <source>
        <dbReference type="Proteomes" id="UP001162131"/>
    </source>
</evidence>
<comment type="caution">
    <text evidence="1">The sequence shown here is derived from an EMBL/GenBank/DDBJ whole genome shotgun (WGS) entry which is preliminary data.</text>
</comment>
<reference evidence="1" key="1">
    <citation type="submission" date="2021-09" db="EMBL/GenBank/DDBJ databases">
        <authorList>
            <consortium name="AG Swart"/>
            <person name="Singh M."/>
            <person name="Singh A."/>
            <person name="Seah K."/>
            <person name="Emmerich C."/>
        </authorList>
    </citation>
    <scope>NUCLEOTIDE SEQUENCE</scope>
    <source>
        <strain evidence="1">ATCC30299</strain>
    </source>
</reference>
<proteinExistence type="predicted"/>
<dbReference type="AlphaFoldDB" id="A0AAU9JUE3"/>